<dbReference type="CDD" id="cd05380">
    <property type="entry name" value="CAP_euk"/>
    <property type="match status" value="1"/>
</dbReference>
<dbReference type="eggNOG" id="KOG3017">
    <property type="taxonomic scope" value="Eukaryota"/>
</dbReference>
<dbReference type="OMA" id="CKRWETS"/>
<evidence type="ECO:0000256" key="2">
    <source>
        <dbReference type="ARBA" id="ARBA00022525"/>
    </source>
</evidence>
<evidence type="ECO:0000256" key="3">
    <source>
        <dbReference type="SAM" id="SignalP"/>
    </source>
</evidence>
<gene>
    <name evidence="5" type="primary">Dvir\GJ22140</name>
    <name evidence="5" type="ORF">Dvir_GJ22140</name>
</gene>
<dbReference type="InterPro" id="IPR035940">
    <property type="entry name" value="CAP_sf"/>
</dbReference>
<dbReference type="SMART" id="SM00198">
    <property type="entry name" value="SCP"/>
    <property type="match status" value="1"/>
</dbReference>
<dbReference type="Gene3D" id="3.40.33.10">
    <property type="entry name" value="CAP"/>
    <property type="match status" value="1"/>
</dbReference>
<dbReference type="OrthoDB" id="414826at2759"/>
<proteinExistence type="predicted"/>
<dbReference type="SMR" id="B4LJV6"/>
<dbReference type="InterPro" id="IPR014044">
    <property type="entry name" value="CAP_dom"/>
</dbReference>
<evidence type="ECO:0000313" key="6">
    <source>
        <dbReference type="Proteomes" id="UP000008792"/>
    </source>
</evidence>
<dbReference type="PANTHER" id="PTHR10334">
    <property type="entry name" value="CYSTEINE-RICH SECRETORY PROTEIN-RELATED"/>
    <property type="match status" value="1"/>
</dbReference>
<organism evidence="5 6">
    <name type="scientific">Drosophila virilis</name>
    <name type="common">Fruit fly</name>
    <dbReference type="NCBI Taxonomy" id="7244"/>
    <lineage>
        <taxon>Eukaryota</taxon>
        <taxon>Metazoa</taxon>
        <taxon>Ecdysozoa</taxon>
        <taxon>Arthropoda</taxon>
        <taxon>Hexapoda</taxon>
        <taxon>Insecta</taxon>
        <taxon>Pterygota</taxon>
        <taxon>Neoptera</taxon>
        <taxon>Endopterygota</taxon>
        <taxon>Diptera</taxon>
        <taxon>Brachycera</taxon>
        <taxon>Muscomorpha</taxon>
        <taxon>Ephydroidea</taxon>
        <taxon>Drosophilidae</taxon>
        <taxon>Drosophila</taxon>
    </lineage>
</organism>
<feature type="chain" id="PRO_5002812712" description="SCP domain-containing protein" evidence="3">
    <location>
        <begin position="19"/>
        <end position="283"/>
    </location>
</feature>
<dbReference type="Proteomes" id="UP000008792">
    <property type="component" value="Unassembled WGS sequence"/>
</dbReference>
<reference evidence="5 6" key="1">
    <citation type="journal article" date="2007" name="Nature">
        <title>Evolution of genes and genomes on the Drosophila phylogeny.</title>
        <authorList>
            <consortium name="Drosophila 12 Genomes Consortium"/>
            <person name="Clark A.G."/>
            <person name="Eisen M.B."/>
            <person name="Smith D.R."/>
            <person name="Bergman C.M."/>
            <person name="Oliver B."/>
            <person name="Markow T.A."/>
            <person name="Kaufman T.C."/>
            <person name="Kellis M."/>
            <person name="Gelbart W."/>
            <person name="Iyer V.N."/>
            <person name="Pollard D.A."/>
            <person name="Sackton T.B."/>
            <person name="Larracuente A.M."/>
            <person name="Singh N.D."/>
            <person name="Abad J.P."/>
            <person name="Abt D.N."/>
            <person name="Adryan B."/>
            <person name="Aguade M."/>
            <person name="Akashi H."/>
            <person name="Anderson W.W."/>
            <person name="Aquadro C.F."/>
            <person name="Ardell D.H."/>
            <person name="Arguello R."/>
            <person name="Artieri C.G."/>
            <person name="Barbash D.A."/>
            <person name="Barker D."/>
            <person name="Barsanti P."/>
            <person name="Batterham P."/>
            <person name="Batzoglou S."/>
            <person name="Begun D."/>
            <person name="Bhutkar A."/>
            <person name="Blanco E."/>
            <person name="Bosak S.A."/>
            <person name="Bradley R.K."/>
            <person name="Brand A.D."/>
            <person name="Brent M.R."/>
            <person name="Brooks A.N."/>
            <person name="Brown R.H."/>
            <person name="Butlin R.K."/>
            <person name="Caggese C."/>
            <person name="Calvi B.R."/>
            <person name="Bernardo de Carvalho A."/>
            <person name="Caspi A."/>
            <person name="Castrezana S."/>
            <person name="Celniker S.E."/>
            <person name="Chang J.L."/>
            <person name="Chapple C."/>
            <person name="Chatterji S."/>
            <person name="Chinwalla A."/>
            <person name="Civetta A."/>
            <person name="Clifton S.W."/>
            <person name="Comeron J.M."/>
            <person name="Costello J.C."/>
            <person name="Coyne J.A."/>
            <person name="Daub J."/>
            <person name="David R.G."/>
            <person name="Delcher A.L."/>
            <person name="Delehaunty K."/>
            <person name="Do C.B."/>
            <person name="Ebling H."/>
            <person name="Edwards K."/>
            <person name="Eickbush T."/>
            <person name="Evans J.D."/>
            <person name="Filipski A."/>
            <person name="Findeiss S."/>
            <person name="Freyhult E."/>
            <person name="Fulton L."/>
            <person name="Fulton R."/>
            <person name="Garcia A.C."/>
            <person name="Gardiner A."/>
            <person name="Garfield D.A."/>
            <person name="Garvin B.E."/>
            <person name="Gibson G."/>
            <person name="Gilbert D."/>
            <person name="Gnerre S."/>
            <person name="Godfrey J."/>
            <person name="Good R."/>
            <person name="Gotea V."/>
            <person name="Gravely B."/>
            <person name="Greenberg A.J."/>
            <person name="Griffiths-Jones S."/>
            <person name="Gross S."/>
            <person name="Guigo R."/>
            <person name="Gustafson E.A."/>
            <person name="Haerty W."/>
            <person name="Hahn M.W."/>
            <person name="Halligan D.L."/>
            <person name="Halpern A.L."/>
            <person name="Halter G.M."/>
            <person name="Han M.V."/>
            <person name="Heger A."/>
            <person name="Hillier L."/>
            <person name="Hinrichs A.S."/>
            <person name="Holmes I."/>
            <person name="Hoskins R.A."/>
            <person name="Hubisz M.J."/>
            <person name="Hultmark D."/>
            <person name="Huntley M.A."/>
            <person name="Jaffe D.B."/>
            <person name="Jagadeeshan S."/>
            <person name="Jeck W.R."/>
            <person name="Johnson J."/>
            <person name="Jones C.D."/>
            <person name="Jordan W.C."/>
            <person name="Karpen G.H."/>
            <person name="Kataoka E."/>
            <person name="Keightley P.D."/>
            <person name="Kheradpour P."/>
            <person name="Kirkness E.F."/>
            <person name="Koerich L.B."/>
            <person name="Kristiansen K."/>
            <person name="Kudrna D."/>
            <person name="Kulathinal R.J."/>
            <person name="Kumar S."/>
            <person name="Kwok R."/>
            <person name="Lander E."/>
            <person name="Langley C.H."/>
            <person name="Lapoint R."/>
            <person name="Lazzaro B.P."/>
            <person name="Lee S.J."/>
            <person name="Levesque L."/>
            <person name="Li R."/>
            <person name="Lin C.F."/>
            <person name="Lin M.F."/>
            <person name="Lindblad-Toh K."/>
            <person name="Llopart A."/>
            <person name="Long M."/>
            <person name="Low L."/>
            <person name="Lozovsky E."/>
            <person name="Lu J."/>
            <person name="Luo M."/>
            <person name="Machado C.A."/>
            <person name="Makalowski W."/>
            <person name="Marzo M."/>
            <person name="Matsuda M."/>
            <person name="Matzkin L."/>
            <person name="McAllister B."/>
            <person name="McBride C.S."/>
            <person name="McKernan B."/>
            <person name="McKernan K."/>
            <person name="Mendez-Lago M."/>
            <person name="Minx P."/>
            <person name="Mollenhauer M.U."/>
            <person name="Montooth K."/>
            <person name="Mount S.M."/>
            <person name="Mu X."/>
            <person name="Myers E."/>
            <person name="Negre B."/>
            <person name="Newfeld S."/>
            <person name="Nielsen R."/>
            <person name="Noor M.A."/>
            <person name="O'Grady P."/>
            <person name="Pachter L."/>
            <person name="Papaceit M."/>
            <person name="Parisi M.J."/>
            <person name="Parisi M."/>
            <person name="Parts L."/>
            <person name="Pedersen J.S."/>
            <person name="Pesole G."/>
            <person name="Phillippy A.M."/>
            <person name="Ponting C.P."/>
            <person name="Pop M."/>
            <person name="Porcelli D."/>
            <person name="Powell J.R."/>
            <person name="Prohaska S."/>
            <person name="Pruitt K."/>
            <person name="Puig M."/>
            <person name="Quesneville H."/>
            <person name="Ram K.R."/>
            <person name="Rand D."/>
            <person name="Rasmussen M.D."/>
            <person name="Reed L.K."/>
            <person name="Reenan R."/>
            <person name="Reily A."/>
            <person name="Remington K.A."/>
            <person name="Rieger T.T."/>
            <person name="Ritchie M.G."/>
            <person name="Robin C."/>
            <person name="Rogers Y.H."/>
            <person name="Rohde C."/>
            <person name="Rozas J."/>
            <person name="Rubenfield M.J."/>
            <person name="Ruiz A."/>
            <person name="Russo S."/>
            <person name="Salzberg S.L."/>
            <person name="Sanchez-Gracia A."/>
            <person name="Saranga D.J."/>
            <person name="Sato H."/>
            <person name="Schaeffer S.W."/>
            <person name="Schatz M.C."/>
            <person name="Schlenke T."/>
            <person name="Schwartz R."/>
            <person name="Segarra C."/>
            <person name="Singh R.S."/>
            <person name="Sirot L."/>
            <person name="Sirota M."/>
            <person name="Sisneros N.B."/>
            <person name="Smith C.D."/>
            <person name="Smith T.F."/>
            <person name="Spieth J."/>
            <person name="Stage D.E."/>
            <person name="Stark A."/>
            <person name="Stephan W."/>
            <person name="Strausberg R.L."/>
            <person name="Strempel S."/>
            <person name="Sturgill D."/>
            <person name="Sutton G."/>
            <person name="Sutton G.G."/>
            <person name="Tao W."/>
            <person name="Teichmann S."/>
            <person name="Tobari Y.N."/>
            <person name="Tomimura Y."/>
            <person name="Tsolas J.M."/>
            <person name="Valente V.L."/>
            <person name="Venter E."/>
            <person name="Venter J.C."/>
            <person name="Vicario S."/>
            <person name="Vieira F.G."/>
            <person name="Vilella A.J."/>
            <person name="Villasante A."/>
            <person name="Walenz B."/>
            <person name="Wang J."/>
            <person name="Wasserman M."/>
            <person name="Watts T."/>
            <person name="Wilson D."/>
            <person name="Wilson R.K."/>
            <person name="Wing R.A."/>
            <person name="Wolfner M.F."/>
            <person name="Wong A."/>
            <person name="Wong G.K."/>
            <person name="Wu C.I."/>
            <person name="Wu G."/>
            <person name="Yamamoto D."/>
            <person name="Yang H.P."/>
            <person name="Yang S.P."/>
            <person name="Yorke J.A."/>
            <person name="Yoshida K."/>
            <person name="Zdobnov E."/>
            <person name="Zhang P."/>
            <person name="Zhang Y."/>
            <person name="Zimin A.V."/>
            <person name="Baldwin J."/>
            <person name="Abdouelleil A."/>
            <person name="Abdulkadir J."/>
            <person name="Abebe A."/>
            <person name="Abera B."/>
            <person name="Abreu J."/>
            <person name="Acer S.C."/>
            <person name="Aftuck L."/>
            <person name="Alexander A."/>
            <person name="An P."/>
            <person name="Anderson E."/>
            <person name="Anderson S."/>
            <person name="Arachi H."/>
            <person name="Azer M."/>
            <person name="Bachantsang P."/>
            <person name="Barry A."/>
            <person name="Bayul T."/>
            <person name="Berlin A."/>
            <person name="Bessette D."/>
            <person name="Bloom T."/>
            <person name="Blye J."/>
            <person name="Boguslavskiy L."/>
            <person name="Bonnet C."/>
            <person name="Boukhgalter B."/>
            <person name="Bourzgui I."/>
            <person name="Brown A."/>
            <person name="Cahill P."/>
            <person name="Channer S."/>
            <person name="Cheshatsang Y."/>
            <person name="Chuda L."/>
            <person name="Citroen M."/>
            <person name="Collymore A."/>
            <person name="Cooke P."/>
            <person name="Costello M."/>
            <person name="D'Aco K."/>
            <person name="Daza R."/>
            <person name="De Haan G."/>
            <person name="DeGray S."/>
            <person name="DeMaso C."/>
            <person name="Dhargay N."/>
            <person name="Dooley K."/>
            <person name="Dooley E."/>
            <person name="Doricent M."/>
            <person name="Dorje P."/>
            <person name="Dorjee K."/>
            <person name="Dupes A."/>
            <person name="Elong R."/>
            <person name="Falk J."/>
            <person name="Farina A."/>
            <person name="Faro S."/>
            <person name="Ferguson D."/>
            <person name="Fisher S."/>
            <person name="Foley C.D."/>
            <person name="Franke A."/>
            <person name="Friedrich D."/>
            <person name="Gadbois L."/>
            <person name="Gearin G."/>
            <person name="Gearin C.R."/>
            <person name="Giannoukos G."/>
            <person name="Goode T."/>
            <person name="Graham J."/>
            <person name="Grandbois E."/>
            <person name="Grewal S."/>
            <person name="Gyaltsen K."/>
            <person name="Hafez N."/>
            <person name="Hagos B."/>
            <person name="Hall J."/>
            <person name="Henson C."/>
            <person name="Hollinger A."/>
            <person name="Honan T."/>
            <person name="Huard M.D."/>
            <person name="Hughes L."/>
            <person name="Hurhula B."/>
            <person name="Husby M.E."/>
            <person name="Kamat A."/>
            <person name="Kanga B."/>
            <person name="Kashin S."/>
            <person name="Khazanovich D."/>
            <person name="Kisner P."/>
            <person name="Lance K."/>
            <person name="Lara M."/>
            <person name="Lee W."/>
            <person name="Lennon N."/>
            <person name="Letendre F."/>
            <person name="LeVine R."/>
            <person name="Lipovsky A."/>
            <person name="Liu X."/>
            <person name="Liu J."/>
            <person name="Liu S."/>
            <person name="Lokyitsang T."/>
            <person name="Lokyitsang Y."/>
            <person name="Lubonja R."/>
            <person name="Lui A."/>
            <person name="MacDonald P."/>
            <person name="Magnisalis V."/>
            <person name="Maru K."/>
            <person name="Matthews C."/>
            <person name="McCusker W."/>
            <person name="McDonough S."/>
            <person name="Mehta T."/>
            <person name="Meldrim J."/>
            <person name="Meneus L."/>
            <person name="Mihai O."/>
            <person name="Mihalev A."/>
            <person name="Mihova T."/>
            <person name="Mittelman R."/>
            <person name="Mlenga V."/>
            <person name="Montmayeur A."/>
            <person name="Mulrain L."/>
            <person name="Navidi A."/>
            <person name="Naylor J."/>
            <person name="Negash T."/>
            <person name="Nguyen T."/>
            <person name="Nguyen N."/>
            <person name="Nicol R."/>
            <person name="Norbu C."/>
            <person name="Norbu N."/>
            <person name="Novod N."/>
            <person name="O'Neill B."/>
            <person name="Osman S."/>
            <person name="Markiewicz E."/>
            <person name="Oyono O.L."/>
            <person name="Patti C."/>
            <person name="Phunkhang P."/>
            <person name="Pierre F."/>
            <person name="Priest M."/>
            <person name="Raghuraman S."/>
            <person name="Rege F."/>
            <person name="Reyes R."/>
            <person name="Rise C."/>
            <person name="Rogov P."/>
            <person name="Ross K."/>
            <person name="Ryan E."/>
            <person name="Settipalli S."/>
            <person name="Shea T."/>
            <person name="Sherpa N."/>
            <person name="Shi L."/>
            <person name="Shih D."/>
            <person name="Sparrow T."/>
            <person name="Spaulding J."/>
            <person name="Stalker J."/>
            <person name="Stange-Thomann N."/>
            <person name="Stavropoulos S."/>
            <person name="Stone C."/>
            <person name="Strader C."/>
            <person name="Tesfaye S."/>
            <person name="Thomson T."/>
            <person name="Thoulutsang Y."/>
            <person name="Thoulutsang D."/>
            <person name="Topham K."/>
            <person name="Topping I."/>
            <person name="Tsamla T."/>
            <person name="Vassiliev H."/>
            <person name="Vo A."/>
            <person name="Wangchuk T."/>
            <person name="Wangdi T."/>
            <person name="Weiand M."/>
            <person name="Wilkinson J."/>
            <person name="Wilson A."/>
            <person name="Yadav S."/>
            <person name="Young G."/>
            <person name="Yu Q."/>
            <person name="Zembek L."/>
            <person name="Zhong D."/>
            <person name="Zimmer A."/>
            <person name="Zwirko Z."/>
            <person name="Jaffe D.B."/>
            <person name="Alvarez P."/>
            <person name="Brockman W."/>
            <person name="Butler J."/>
            <person name="Chin C."/>
            <person name="Gnerre S."/>
            <person name="Grabherr M."/>
            <person name="Kleber M."/>
            <person name="Mauceli E."/>
            <person name="MacCallum I."/>
        </authorList>
    </citation>
    <scope>NUCLEOTIDE SEQUENCE [LARGE SCALE GENOMIC DNA]</scope>
    <source>
        <strain evidence="6">Tucson 15010-1051.87</strain>
    </source>
</reference>
<keyword evidence="2" id="KW-0964">Secreted</keyword>
<dbReference type="KEGG" id="dvi:6625335"/>
<dbReference type="InterPro" id="IPR001283">
    <property type="entry name" value="CRISP-related"/>
</dbReference>
<keyword evidence="3" id="KW-0732">Signal</keyword>
<evidence type="ECO:0000259" key="4">
    <source>
        <dbReference type="SMART" id="SM00198"/>
    </source>
</evidence>
<dbReference type="AlphaFoldDB" id="B4LJV6"/>
<dbReference type="HOGENOM" id="CLU_035730_7_0_1"/>
<keyword evidence="6" id="KW-1185">Reference proteome</keyword>
<sequence>MRLLLLQLLLALLQLASGYNYCRNESHLCNMANRRHFICNAATELHPLFYRAKFLAIVPDTLPFRKLILDYHNKYRNMAAGGQLVTDGNETFPAASRMRELIWDLELAYMARVHASTVSFKHTMCRSVVRFPHAGENLSMVLAKKKRFSVKELLDLALFPMFDEYRTVRDPVDLLKDFDSYSHHLVGHFTLMVNDRVSRLGCAFAIATNCDKNNTDDYCHFMTCHYDFINMEGSYTYQIGNAASNCGIWGAWPSSRYRNLCTNSGEIFPKDHGDKDSKLHNVE</sequence>
<feature type="domain" description="SCP" evidence="4">
    <location>
        <begin position="63"/>
        <end position="233"/>
    </location>
</feature>
<name>B4LJV6_DROVI</name>
<dbReference type="GO" id="GO:0005576">
    <property type="term" value="C:extracellular region"/>
    <property type="evidence" value="ECO:0007669"/>
    <property type="project" value="UniProtKB-SubCell"/>
</dbReference>
<dbReference type="FunCoup" id="B4LJV6">
    <property type="interactions" value="31"/>
</dbReference>
<dbReference type="SUPFAM" id="SSF55797">
    <property type="entry name" value="PR-1-like"/>
    <property type="match status" value="1"/>
</dbReference>
<evidence type="ECO:0000256" key="1">
    <source>
        <dbReference type="ARBA" id="ARBA00004613"/>
    </source>
</evidence>
<dbReference type="Pfam" id="PF00188">
    <property type="entry name" value="CAP"/>
    <property type="match status" value="1"/>
</dbReference>
<accession>B4LJV6</accession>
<dbReference type="PhylomeDB" id="B4LJV6"/>
<protein>
    <recommendedName>
        <fullName evidence="4">SCP domain-containing protein</fullName>
    </recommendedName>
</protein>
<dbReference type="EMBL" id="CH940648">
    <property type="protein sequence ID" value="EDW61610.1"/>
    <property type="molecule type" value="Genomic_DNA"/>
</dbReference>
<feature type="signal peptide" evidence="3">
    <location>
        <begin position="1"/>
        <end position="18"/>
    </location>
</feature>
<dbReference type="InParanoid" id="B4LJV6"/>
<evidence type="ECO:0000313" key="5">
    <source>
        <dbReference type="EMBL" id="EDW61610.1"/>
    </source>
</evidence>
<comment type="subcellular location">
    <subcellularLocation>
        <location evidence="1">Secreted</location>
    </subcellularLocation>
</comment>